<accession>A0ABZ2HSF7</accession>
<keyword evidence="2" id="KW-1185">Reference proteome</keyword>
<dbReference type="Proteomes" id="UP001364156">
    <property type="component" value="Chromosome"/>
</dbReference>
<dbReference type="EMBL" id="CP146069">
    <property type="protein sequence ID" value="WWR48195.1"/>
    <property type="molecule type" value="Genomic_DNA"/>
</dbReference>
<reference evidence="1 2" key="1">
    <citation type="submission" date="2023-10" db="EMBL/GenBank/DDBJ databases">
        <title>Roseovarius strain S88 nov., isolated from a marine algae.</title>
        <authorList>
            <person name="Lee M.W."/>
            <person name="Lee J.K."/>
            <person name="Kim J.M."/>
            <person name="Choi D.G."/>
            <person name="Baek J.H."/>
            <person name="Bayburt H."/>
            <person name="Jung J.J."/>
            <person name="Han D.M."/>
            <person name="Jeon C.O."/>
        </authorList>
    </citation>
    <scope>NUCLEOTIDE SEQUENCE [LARGE SCALE GENOMIC DNA]</scope>
    <source>
        <strain evidence="1 2">S88</strain>
    </source>
</reference>
<proteinExistence type="predicted"/>
<organism evidence="1 2">
    <name type="scientific">Roseovarius phycicola</name>
    <dbReference type="NCBI Taxonomy" id="3080976"/>
    <lineage>
        <taxon>Bacteria</taxon>
        <taxon>Pseudomonadati</taxon>
        <taxon>Pseudomonadota</taxon>
        <taxon>Alphaproteobacteria</taxon>
        <taxon>Rhodobacterales</taxon>
        <taxon>Roseobacteraceae</taxon>
        <taxon>Roseovarius</taxon>
    </lineage>
</organism>
<sequence>MFKFTKFSSSLLVVGMSLALTPAFFAVGPVLEARWFPVVRDVELSHDEETREGTSFYVRFRKVRHCEFLALVWYEGPVRLSVDFEPHGEDIPETRPLGAQYAGPWLVRDLHGIKDSRAHVYHRCHPLWTTITTFFEG</sequence>
<evidence type="ECO:0000313" key="2">
    <source>
        <dbReference type="Proteomes" id="UP001364156"/>
    </source>
</evidence>
<evidence type="ECO:0000313" key="1">
    <source>
        <dbReference type="EMBL" id="WWR48195.1"/>
    </source>
</evidence>
<protein>
    <submittedName>
        <fullName evidence="1">Uncharacterized protein</fullName>
    </submittedName>
</protein>
<dbReference type="RefSeq" id="WP_338551014.1">
    <property type="nucleotide sequence ID" value="NZ_CP146069.1"/>
</dbReference>
<name>A0ABZ2HSF7_9RHOB</name>
<gene>
    <name evidence="1" type="ORF">RZ517_08505</name>
</gene>